<comment type="caution">
    <text evidence="1">The sequence shown here is derived from an EMBL/GenBank/DDBJ whole genome shotgun (WGS) entry which is preliminary data.</text>
</comment>
<evidence type="ECO:0000313" key="2">
    <source>
        <dbReference type="Proteomes" id="UP001213681"/>
    </source>
</evidence>
<reference evidence="1" key="1">
    <citation type="submission" date="2022-12" db="EMBL/GenBank/DDBJ databases">
        <authorList>
            <person name="Petersen C."/>
        </authorList>
    </citation>
    <scope>NUCLEOTIDE SEQUENCE</scope>
    <source>
        <strain evidence="1">IBT 16125</strain>
    </source>
</reference>
<name>A0AAD6G1B6_9EURO</name>
<dbReference type="RefSeq" id="XP_056763865.1">
    <property type="nucleotide sequence ID" value="XM_056911039.1"/>
</dbReference>
<organism evidence="1 2">
    <name type="scientific">Penicillium daleae</name>
    <dbReference type="NCBI Taxonomy" id="63821"/>
    <lineage>
        <taxon>Eukaryota</taxon>
        <taxon>Fungi</taxon>
        <taxon>Dikarya</taxon>
        <taxon>Ascomycota</taxon>
        <taxon>Pezizomycotina</taxon>
        <taxon>Eurotiomycetes</taxon>
        <taxon>Eurotiomycetidae</taxon>
        <taxon>Eurotiales</taxon>
        <taxon>Aspergillaceae</taxon>
        <taxon>Penicillium</taxon>
    </lineage>
</organism>
<keyword evidence="2" id="KW-1185">Reference proteome</keyword>
<protein>
    <submittedName>
        <fullName evidence="1">Uncharacterized protein</fullName>
    </submittedName>
</protein>
<accession>A0AAD6G1B6</accession>
<dbReference type="EMBL" id="JAPVEA010000007">
    <property type="protein sequence ID" value="KAJ5443785.1"/>
    <property type="molecule type" value="Genomic_DNA"/>
</dbReference>
<reference evidence="1" key="2">
    <citation type="journal article" date="2023" name="IMA Fungus">
        <title>Comparative genomic study of the Penicillium genus elucidates a diverse pangenome and 15 lateral gene transfer events.</title>
        <authorList>
            <person name="Petersen C."/>
            <person name="Sorensen T."/>
            <person name="Nielsen M.R."/>
            <person name="Sondergaard T.E."/>
            <person name="Sorensen J.L."/>
            <person name="Fitzpatrick D.A."/>
            <person name="Frisvad J.C."/>
            <person name="Nielsen K.L."/>
        </authorList>
    </citation>
    <scope>NUCLEOTIDE SEQUENCE</scope>
    <source>
        <strain evidence="1">IBT 16125</strain>
    </source>
</reference>
<dbReference type="GeneID" id="81601282"/>
<evidence type="ECO:0000313" key="1">
    <source>
        <dbReference type="EMBL" id="KAJ5443785.1"/>
    </source>
</evidence>
<sequence>MTSSSPPGGTARNCHPRLAPYLSLFIFISTRGSWPPPHFLESIRVDSLPKMGSPSSRVVLRFNGQLSRHVSRRVPTRRFSAVALDTDPPMEDPSPSQLLRYTLTSSNPLSTETKNDSLLRERVLSLIDAPWVSGNPPPALWCALKGVHPTTRKEEAKRLHSVNDISALRSIVERLVVDKQGARLLNHYLFETGVLQRCEVNNTYSELVSALSDIVTRLNRLELPRMGNDRGLEYAALDLSMPAFQHFLHNRQEFNGPALSFSNGGSVINSLFESIESALFERPKYDTSYLLASLTGEGEQAPRDRPTLHDVLHESPDKDRQNWTTYLCVLARLHSRDALINSWKQYMAEFDGSQDACHLAYDVILALVRSRRSDEAAVLLEYISQRCQDNLPHIATLRNVEVLLDDPVVSEALPDLAKGRHYEELLESRLVDMESRLGLRWEEVQWQAKSKAHVGVTPDSPWTVFKDQPLFTIYGTCAGYEDPVRLWSEIRARGCSKSRKDLRRIVDVLNEQDGNPQRVAVAPIGQDMQEFFQSHFSSIEFQWNPEHSPLEFSDSPLPALTDRTEKCTPTTLGLLRARVTINGVPQDTNKCLHLIQLGTLDLRFGAEDSWLQSGYIVAWDRQYGEMIALYVGAGYGVIDRGSTLTDAPFGAIMHIRPAQVPSEEHWPTDRHSRIPARSYYLDLDPSSDLGFR</sequence>
<gene>
    <name evidence="1" type="ORF">N7458_007657</name>
</gene>
<dbReference type="Proteomes" id="UP001213681">
    <property type="component" value="Unassembled WGS sequence"/>
</dbReference>
<proteinExistence type="predicted"/>
<dbReference type="AlphaFoldDB" id="A0AAD6G1B6"/>